<dbReference type="InterPro" id="IPR005119">
    <property type="entry name" value="LysR_subst-bd"/>
</dbReference>
<dbReference type="RefSeq" id="WP_132473806.1">
    <property type="nucleotide sequence ID" value="NZ_JBHRVM010000001.1"/>
</dbReference>
<dbReference type="Pfam" id="PF03466">
    <property type="entry name" value="LysR_substrate"/>
    <property type="match status" value="1"/>
</dbReference>
<name>A0A4V2VS78_9BURK</name>
<dbReference type="EMBL" id="SMBX01000002">
    <property type="protein sequence ID" value="TCV01350.1"/>
    <property type="molecule type" value="Genomic_DNA"/>
</dbReference>
<gene>
    <name evidence="6" type="ORF">EV686_10259</name>
</gene>
<evidence type="ECO:0000313" key="6">
    <source>
        <dbReference type="EMBL" id="TCV01350.1"/>
    </source>
</evidence>
<dbReference type="Gene3D" id="3.40.190.290">
    <property type="match status" value="1"/>
</dbReference>
<dbReference type="CDD" id="cd08421">
    <property type="entry name" value="PBP2_LTTR_like_1"/>
    <property type="match status" value="1"/>
</dbReference>
<dbReference type="InterPro" id="IPR000847">
    <property type="entry name" value="LysR_HTH_N"/>
</dbReference>
<dbReference type="GO" id="GO:0003700">
    <property type="term" value="F:DNA-binding transcription factor activity"/>
    <property type="evidence" value="ECO:0007669"/>
    <property type="project" value="InterPro"/>
</dbReference>
<protein>
    <submittedName>
        <fullName evidence="6">DNA-binding transcriptional LysR family regulator</fullName>
    </submittedName>
</protein>
<dbReference type="InterPro" id="IPR050950">
    <property type="entry name" value="HTH-type_LysR_regulators"/>
</dbReference>
<reference evidence="6 7" key="1">
    <citation type="submission" date="2019-03" db="EMBL/GenBank/DDBJ databases">
        <title>Genomic Encyclopedia of Type Strains, Phase IV (KMG-IV): sequencing the most valuable type-strain genomes for metagenomic binning, comparative biology and taxonomic classification.</title>
        <authorList>
            <person name="Goeker M."/>
        </authorList>
    </citation>
    <scope>NUCLEOTIDE SEQUENCE [LARGE SCALE GENOMIC DNA]</scope>
    <source>
        <strain evidence="6 7">DSM 100048</strain>
    </source>
</reference>
<dbReference type="PANTHER" id="PTHR30419">
    <property type="entry name" value="HTH-TYPE TRANSCRIPTIONAL REGULATOR YBHD"/>
    <property type="match status" value="1"/>
</dbReference>
<dbReference type="Proteomes" id="UP000294692">
    <property type="component" value="Unassembled WGS sequence"/>
</dbReference>
<dbReference type="PROSITE" id="PS50931">
    <property type="entry name" value="HTH_LYSR"/>
    <property type="match status" value="1"/>
</dbReference>
<accession>A0A4V2VS78</accession>
<dbReference type="OrthoDB" id="9785974at2"/>
<dbReference type="Pfam" id="PF00126">
    <property type="entry name" value="HTH_1"/>
    <property type="match status" value="1"/>
</dbReference>
<dbReference type="AlphaFoldDB" id="A0A4V2VS78"/>
<evidence type="ECO:0000256" key="4">
    <source>
        <dbReference type="ARBA" id="ARBA00023163"/>
    </source>
</evidence>
<organism evidence="6 7">
    <name type="scientific">Paracandidimonas soli</name>
    <dbReference type="NCBI Taxonomy" id="1917182"/>
    <lineage>
        <taxon>Bacteria</taxon>
        <taxon>Pseudomonadati</taxon>
        <taxon>Pseudomonadota</taxon>
        <taxon>Betaproteobacteria</taxon>
        <taxon>Burkholderiales</taxon>
        <taxon>Alcaligenaceae</taxon>
        <taxon>Paracandidimonas</taxon>
    </lineage>
</organism>
<sequence length="311" mass="34433">MNPARFDLVTLALFVDVAREGSISGGARRAHLAVGAASRRITDLEAALGTPLLYRLSSGVELTQAGHACLAHAQRVLHEVSQMAGSLSDFAHGLRGQIRIAANTSSLTQFLPEDLAAFMQAQPGVRIDLEEHNSNHIVQLVRDNRADLGIFADRTPCNDLETVPYRRDELVLVTHPEHPLAGRKTLSFIDTIDFDYVGLPPTTSLAMRLQEESTRLDQVLRLRIQVRSFDAICRMVATTRMIGILPRRAAAPHARSMKLKLIRLNDGWARRWLLLGVRNSEALTTPARLLLWHLKHQAESTEPASSVASDR</sequence>
<dbReference type="GO" id="GO:0003677">
    <property type="term" value="F:DNA binding"/>
    <property type="evidence" value="ECO:0007669"/>
    <property type="project" value="UniProtKB-KW"/>
</dbReference>
<dbReference type="InterPro" id="IPR036390">
    <property type="entry name" value="WH_DNA-bd_sf"/>
</dbReference>
<comment type="similarity">
    <text evidence="1">Belongs to the LysR transcriptional regulatory family.</text>
</comment>
<dbReference type="SUPFAM" id="SSF46785">
    <property type="entry name" value="Winged helix' DNA-binding domain"/>
    <property type="match status" value="1"/>
</dbReference>
<keyword evidence="7" id="KW-1185">Reference proteome</keyword>
<keyword evidence="3 6" id="KW-0238">DNA-binding</keyword>
<feature type="domain" description="HTH lysR-type" evidence="5">
    <location>
        <begin position="11"/>
        <end position="63"/>
    </location>
</feature>
<evidence type="ECO:0000256" key="3">
    <source>
        <dbReference type="ARBA" id="ARBA00023125"/>
    </source>
</evidence>
<evidence type="ECO:0000313" key="7">
    <source>
        <dbReference type="Proteomes" id="UP000294692"/>
    </source>
</evidence>
<evidence type="ECO:0000256" key="2">
    <source>
        <dbReference type="ARBA" id="ARBA00023015"/>
    </source>
</evidence>
<comment type="caution">
    <text evidence="6">The sequence shown here is derived from an EMBL/GenBank/DDBJ whole genome shotgun (WGS) entry which is preliminary data.</text>
</comment>
<evidence type="ECO:0000259" key="5">
    <source>
        <dbReference type="PROSITE" id="PS50931"/>
    </source>
</evidence>
<dbReference type="SUPFAM" id="SSF53850">
    <property type="entry name" value="Periplasmic binding protein-like II"/>
    <property type="match status" value="1"/>
</dbReference>
<dbReference type="GO" id="GO:0005829">
    <property type="term" value="C:cytosol"/>
    <property type="evidence" value="ECO:0007669"/>
    <property type="project" value="TreeGrafter"/>
</dbReference>
<keyword evidence="2" id="KW-0805">Transcription regulation</keyword>
<proteinExistence type="inferred from homology"/>
<keyword evidence="4" id="KW-0804">Transcription</keyword>
<dbReference type="InterPro" id="IPR036388">
    <property type="entry name" value="WH-like_DNA-bd_sf"/>
</dbReference>
<dbReference type="PANTHER" id="PTHR30419:SF2">
    <property type="entry name" value="LYSR FAMILY TRANSCRIPTIONAL REGULATOR"/>
    <property type="match status" value="1"/>
</dbReference>
<evidence type="ECO:0000256" key="1">
    <source>
        <dbReference type="ARBA" id="ARBA00009437"/>
    </source>
</evidence>
<dbReference type="Gene3D" id="1.10.10.10">
    <property type="entry name" value="Winged helix-like DNA-binding domain superfamily/Winged helix DNA-binding domain"/>
    <property type="match status" value="1"/>
</dbReference>